<evidence type="ECO:0000256" key="3">
    <source>
        <dbReference type="SAM" id="Phobius"/>
    </source>
</evidence>
<dbReference type="EMBL" id="CAJJDP010000123">
    <property type="protein sequence ID" value="CAD8200938.1"/>
    <property type="molecule type" value="Genomic_DNA"/>
</dbReference>
<dbReference type="OrthoDB" id="415460at2759"/>
<organism evidence="5 6">
    <name type="scientific">Paramecium octaurelia</name>
    <dbReference type="NCBI Taxonomy" id="43137"/>
    <lineage>
        <taxon>Eukaryota</taxon>
        <taxon>Sar</taxon>
        <taxon>Alveolata</taxon>
        <taxon>Ciliophora</taxon>
        <taxon>Intramacronucleata</taxon>
        <taxon>Oligohymenophorea</taxon>
        <taxon>Peniculida</taxon>
        <taxon>Parameciidae</taxon>
        <taxon>Paramecium</taxon>
    </lineage>
</organism>
<accession>A0A8S1XJI8</accession>
<keyword evidence="3" id="KW-1133">Transmembrane helix</keyword>
<dbReference type="PROSITE" id="PS50042">
    <property type="entry name" value="CNMP_BINDING_3"/>
    <property type="match status" value="1"/>
</dbReference>
<evidence type="ECO:0000313" key="6">
    <source>
        <dbReference type="Proteomes" id="UP000683925"/>
    </source>
</evidence>
<comment type="caution">
    <text evidence="5">The sequence shown here is derived from an EMBL/GenBank/DDBJ whole genome shotgun (WGS) entry which is preliminary data.</text>
</comment>
<dbReference type="GO" id="GO:0005886">
    <property type="term" value="C:plasma membrane"/>
    <property type="evidence" value="ECO:0007669"/>
    <property type="project" value="TreeGrafter"/>
</dbReference>
<dbReference type="OMA" id="HIRENEF"/>
<dbReference type="InterPro" id="IPR013099">
    <property type="entry name" value="K_chnl_dom"/>
</dbReference>
<evidence type="ECO:0000313" key="5">
    <source>
        <dbReference type="EMBL" id="CAD8200938.1"/>
    </source>
</evidence>
<evidence type="ECO:0000256" key="1">
    <source>
        <dbReference type="SAM" id="Coils"/>
    </source>
</evidence>
<dbReference type="InterPro" id="IPR050818">
    <property type="entry name" value="KCNH_animal-type"/>
</dbReference>
<sequence>MIQEVKTPKNRVYFNTEQSEIVGQFQNHSSLGHHFFSDSFKSPPTKSERKFVYVRRFFNALKKRVEDNSSISNELLDYVGDNAASKQQHGFNLNFKLLSTHMEMELKNKFQEKMKKIIATYFGNLFLWLGRIELFKPESPIKIVWDLASLVSRLYFLFLIPLDVVWNKYSFMFDLYYIQSFVFLLILLGDLLVGLNTSYYTEGILVTDRKKIVKHNFLKCYGLEWMSTIQILIYLILTQDEEIQIKIKDYRIYLTLITFLVHYSTIQECLIYYEEGLNLNKKASSILELIKLIGALFFIVHFFSCFWFYIGEYSHRAYGNSWMEKVVDEDWTVQYVHSVYFSAVTIFTVGYGDVTPQSNLEKIVCCFFIVCSSLQLPYSINTVGMIVQNITEYGEDKRRKLRIINSFMQRKQIPFNLQHEVRQYLDYFWQLDKEQEAQDVNVIINQLSEMLRNKLVQESNSIILNQCALFRYRFTAAFKAELIKSLKRKILPPESLVAQKNQLVYIEQGKIDLFGDKQCNLKLKSFCKGNTLGLISFLLGNEQPEIYKSQGFSLVMTLSQGKFLKILAKYPADYEIYCQIKDYLIFNGNETSIFPRSCYICKSNHHFSKECPQVHYVADKEKLIKQFTIDKQQGRKYHQRRKISQKAKLMKQSLEKNAFIIQQQNSDIVRIYDLPEKIDDQILINSLDCYKNIKLGIKATKQIKQKFQWLVRKVVMINRSYPQFIMHAFDSFRARTNYFSKLSQLKQMQIRYDYLKQIGGIDLKLLDTLDYYIKKNLETPLITTLEFDQPQNFIHYNPKFNFSNVRINLDKNKLRIITQFLCYVLYPAQIIRQVRATKCGTILQRNDQYKNKLIYNKFCKLMKAQQAATLLLEETLFQVDLRAEQLKSYLEKVTNTVNGHSSYLNNLQIQLNQVLKLQDYETYLQRTARSMSLRDPEFEQQVSFQLEKPLAENGSDQIENAICMVINKERVFGQGMAYLFKRSKDWEAKLNKLEADLMKRALKDDLDKGLKEQKTKLSDQIDDLNKKLTKRFQDQERSATQNQNQLQQSINELEKKTLWKISDCEKLLQQRINDKFVESSCQGVYDRVMRDIAKQKDEGIKGIQNEMVELKAKFQYNEERNQDNFKTLRIQLKEMNDTIQQKYTPLEKFEQTKQILSDRTVELQNKVGELSRKMDAILQLEKLIPQIKSMDDKIADCQYRGEQNRKDIEELKIKTENFDGQAKGGKSDVDPHKVCSLEADIKRLKSDYTDQENKLRLLENELKRKIDVNEQRFLQQLNLLKQAPQQQQLSKEDIISIVDKEISQPMSLLRARILQIVGQACGENMSFEMFIRNLLNDIADLKKKMEGLQDLDKKMRKYMKQMTSNDNSDLQKQLAEKANEEDTKAKFTALEEKYKTMAENYGILAKGMKELEEFSNYLQTLLYVNQQETVSILTGNHRVVTQRCLVCSGKTKLTKTLDKSQDLNQAKLVRGDLRPKDLVYENSEVYELNPNQVNYTTDNQKYVGTTVGFKYPMLNQNKANDPSSSSGRMVRPQSASQKKY</sequence>
<gene>
    <name evidence="5" type="ORF">POCTA_138.1.T1230062</name>
</gene>
<dbReference type="GO" id="GO:0005249">
    <property type="term" value="F:voltage-gated potassium channel activity"/>
    <property type="evidence" value="ECO:0007669"/>
    <property type="project" value="TreeGrafter"/>
</dbReference>
<feature type="coiled-coil region" evidence="1">
    <location>
        <begin position="1007"/>
        <end position="1056"/>
    </location>
</feature>
<keyword evidence="3" id="KW-0812">Transmembrane</keyword>
<keyword evidence="1" id="KW-0175">Coiled coil</keyword>
<dbReference type="Proteomes" id="UP000683925">
    <property type="component" value="Unassembled WGS sequence"/>
</dbReference>
<feature type="region of interest" description="Disordered" evidence="2">
    <location>
        <begin position="1513"/>
        <end position="1540"/>
    </location>
</feature>
<feature type="transmembrane region" description="Helical" evidence="3">
    <location>
        <begin position="331"/>
        <end position="351"/>
    </location>
</feature>
<dbReference type="GO" id="GO:0042391">
    <property type="term" value="P:regulation of membrane potential"/>
    <property type="evidence" value="ECO:0007669"/>
    <property type="project" value="TreeGrafter"/>
</dbReference>
<name>A0A8S1XJI8_PAROT</name>
<dbReference type="PANTHER" id="PTHR10217:SF435">
    <property type="entry name" value="POTASSIUM VOLTAGE-GATED CHANNEL PROTEIN EAG"/>
    <property type="match status" value="1"/>
</dbReference>
<evidence type="ECO:0000259" key="4">
    <source>
        <dbReference type="PROSITE" id="PS50042"/>
    </source>
</evidence>
<feature type="coiled-coil region" evidence="1">
    <location>
        <begin position="1241"/>
        <end position="1268"/>
    </location>
</feature>
<evidence type="ECO:0000256" key="2">
    <source>
        <dbReference type="SAM" id="MobiDB-lite"/>
    </source>
</evidence>
<dbReference type="InterPro" id="IPR000595">
    <property type="entry name" value="cNMP-bd_dom"/>
</dbReference>
<feature type="transmembrane region" description="Helical" evidence="3">
    <location>
        <begin position="285"/>
        <end position="311"/>
    </location>
</feature>
<feature type="transmembrane region" description="Helical" evidence="3">
    <location>
        <begin position="363"/>
        <end position="380"/>
    </location>
</feature>
<proteinExistence type="predicted"/>
<feature type="coiled-coil region" evidence="1">
    <location>
        <begin position="1331"/>
        <end position="1380"/>
    </location>
</feature>
<dbReference type="PANTHER" id="PTHR10217">
    <property type="entry name" value="VOLTAGE AND LIGAND GATED POTASSIUM CHANNEL"/>
    <property type="match status" value="1"/>
</dbReference>
<feature type="compositionally biased region" description="Polar residues" evidence="2">
    <location>
        <begin position="1514"/>
        <end position="1540"/>
    </location>
</feature>
<feature type="transmembrane region" description="Helical" evidence="3">
    <location>
        <begin position="176"/>
        <end position="195"/>
    </location>
</feature>
<keyword evidence="6" id="KW-1185">Reference proteome</keyword>
<dbReference type="Pfam" id="PF07885">
    <property type="entry name" value="Ion_trans_2"/>
    <property type="match status" value="1"/>
</dbReference>
<protein>
    <recommendedName>
        <fullName evidence="4">Cyclic nucleotide-binding domain-containing protein</fullName>
    </recommendedName>
</protein>
<keyword evidence="3" id="KW-0472">Membrane</keyword>
<feature type="domain" description="Cyclic nucleotide-binding" evidence="4">
    <location>
        <begin position="501"/>
        <end position="567"/>
    </location>
</feature>
<reference evidence="5" key="1">
    <citation type="submission" date="2021-01" db="EMBL/GenBank/DDBJ databases">
        <authorList>
            <consortium name="Genoscope - CEA"/>
            <person name="William W."/>
        </authorList>
    </citation>
    <scope>NUCLEOTIDE SEQUENCE</scope>
</reference>